<evidence type="ECO:0000256" key="2">
    <source>
        <dbReference type="ARBA" id="ARBA00022741"/>
    </source>
</evidence>
<dbReference type="GO" id="GO:0005776">
    <property type="term" value="C:autophagosome"/>
    <property type="evidence" value="ECO:0007669"/>
    <property type="project" value="TreeGrafter"/>
</dbReference>
<reference evidence="7" key="1">
    <citation type="journal article" date="2020" name="mSystems">
        <title>Genome- and Community-Level Interaction Insights into Carbon Utilization and Element Cycling Functions of Hydrothermarchaeota in Hydrothermal Sediment.</title>
        <authorList>
            <person name="Zhou Z."/>
            <person name="Liu Y."/>
            <person name="Xu W."/>
            <person name="Pan J."/>
            <person name="Luo Z.H."/>
            <person name="Li M."/>
        </authorList>
    </citation>
    <scope>NUCLEOTIDE SEQUENCE [LARGE SCALE GENOMIC DNA]</scope>
    <source>
        <strain evidence="6">SpSt-629</strain>
        <strain evidence="7">SpSt-688</strain>
    </source>
</reference>
<dbReference type="GO" id="GO:0005524">
    <property type="term" value="F:ATP binding"/>
    <property type="evidence" value="ECO:0007669"/>
    <property type="project" value="UniProtKB-KW"/>
</dbReference>
<dbReference type="PROSITE" id="PS50011">
    <property type="entry name" value="PROTEIN_KINASE_DOM"/>
    <property type="match status" value="1"/>
</dbReference>
<dbReference type="EMBL" id="DTAU01000049">
    <property type="protein sequence ID" value="HFQ78636.1"/>
    <property type="molecule type" value="Genomic_DNA"/>
</dbReference>
<evidence type="ECO:0000256" key="1">
    <source>
        <dbReference type="ARBA" id="ARBA00022679"/>
    </source>
</evidence>
<keyword evidence="1" id="KW-0808">Transferase</keyword>
<dbReference type="PANTHER" id="PTHR24348">
    <property type="entry name" value="SERINE/THREONINE-PROTEIN KINASE UNC-51-RELATED"/>
    <property type="match status" value="1"/>
</dbReference>
<dbReference type="EMBL" id="DTDH01000133">
    <property type="protein sequence ID" value="HGT98644.1"/>
    <property type="molecule type" value="Genomic_DNA"/>
</dbReference>
<feature type="domain" description="Protein kinase" evidence="5">
    <location>
        <begin position="158"/>
        <end position="468"/>
    </location>
</feature>
<dbReference type="Pfam" id="PF00069">
    <property type="entry name" value="Pkinase"/>
    <property type="match status" value="1"/>
</dbReference>
<organism evidence="7">
    <name type="scientific">Ignisphaera aggregans</name>
    <dbReference type="NCBI Taxonomy" id="334771"/>
    <lineage>
        <taxon>Archaea</taxon>
        <taxon>Thermoproteota</taxon>
        <taxon>Thermoprotei</taxon>
        <taxon>Desulfurococcales</taxon>
        <taxon>Desulfurococcaceae</taxon>
        <taxon>Ignisphaera</taxon>
    </lineage>
</organism>
<dbReference type="PROSITE" id="PS00108">
    <property type="entry name" value="PROTEIN_KINASE_ST"/>
    <property type="match status" value="1"/>
</dbReference>
<dbReference type="InterPro" id="IPR008271">
    <property type="entry name" value="Ser/Thr_kinase_AS"/>
</dbReference>
<protein>
    <recommendedName>
        <fullName evidence="5">Protein kinase domain-containing protein</fullName>
    </recommendedName>
</protein>
<dbReference type="SUPFAM" id="SSF56112">
    <property type="entry name" value="Protein kinase-like (PK-like)"/>
    <property type="match status" value="1"/>
</dbReference>
<evidence type="ECO:0000256" key="3">
    <source>
        <dbReference type="ARBA" id="ARBA00022777"/>
    </source>
</evidence>
<keyword evidence="3" id="KW-0418">Kinase</keyword>
<proteinExistence type="predicted"/>
<dbReference type="InterPro" id="IPR000719">
    <property type="entry name" value="Prot_kinase_dom"/>
</dbReference>
<dbReference type="GO" id="GO:0016020">
    <property type="term" value="C:membrane"/>
    <property type="evidence" value="ECO:0007669"/>
    <property type="project" value="TreeGrafter"/>
</dbReference>
<evidence type="ECO:0000256" key="4">
    <source>
        <dbReference type="ARBA" id="ARBA00022840"/>
    </source>
</evidence>
<dbReference type="AlphaFoldDB" id="A0A7J3MYN1"/>
<sequence length="516" mass="59228">MFLRVCRDLDKISEYIFDPVVFSSIMLIKGRRFLRRASDEAKNLAKLVLEIIRESPDTSLTHFRFDLSDKIYRVIGLKDIALAIVQEDLSGQVQLYGTEVLQSLSEIFNSRVNVKMIVEELPLSQLDSSIVELLKPCIEEAEKICISLWKRKGLYWFIIEDVVSDKGSYTYVFKAYDKQGSTYALKVLKEDIVVGRRFMDVVRGYIQGLVVATVDDREFIDLLELKGYDKVIIKDLLLYKKYITSAKALFIVKDKLDKDEYMIYPPTIVEEYASLGDLERYIQLNGVRSVEETMYILIRIVGAVALAHLFNIVHLDIKPRNILLYSNGNENYKYAPKLNDFSGAVGDPNRGYKFVRITPGYSDPLALAKGIADFSYDVYSIAMVVAYTLAGQLPKHRLALNIIILQNLYNYPIPMEKIEDDEKPLKEFIKKIIDGSLQLRSKSISIQNFVESINEDLEHLDTIYMPWINDIPKSVASVVKKALTLDANTRYKNGVDMWLEAKEALLREKMDNLIPR</sequence>
<evidence type="ECO:0000313" key="7">
    <source>
        <dbReference type="EMBL" id="HGT98644.1"/>
    </source>
</evidence>
<evidence type="ECO:0000259" key="5">
    <source>
        <dbReference type="PROSITE" id="PS50011"/>
    </source>
</evidence>
<name>A0A7J3MYN1_9CREN</name>
<dbReference type="SMART" id="SM00220">
    <property type="entry name" value="S_TKc"/>
    <property type="match status" value="1"/>
</dbReference>
<keyword evidence="4" id="KW-0067">ATP-binding</keyword>
<gene>
    <name evidence="6" type="ORF">ENT99_02900</name>
    <name evidence="7" type="ORF">ENU64_04360</name>
</gene>
<dbReference type="Gene3D" id="1.10.510.10">
    <property type="entry name" value="Transferase(Phosphotransferase) domain 1"/>
    <property type="match status" value="1"/>
</dbReference>
<dbReference type="PANTHER" id="PTHR24348:SF22">
    <property type="entry name" value="NON-SPECIFIC SERINE_THREONINE PROTEIN KINASE"/>
    <property type="match status" value="1"/>
</dbReference>
<keyword evidence="2" id="KW-0547">Nucleotide-binding</keyword>
<dbReference type="GO" id="GO:0005829">
    <property type="term" value="C:cytosol"/>
    <property type="evidence" value="ECO:0007669"/>
    <property type="project" value="TreeGrafter"/>
</dbReference>
<dbReference type="InterPro" id="IPR045269">
    <property type="entry name" value="Atg1-like"/>
</dbReference>
<evidence type="ECO:0000313" key="6">
    <source>
        <dbReference type="EMBL" id="HFQ78636.1"/>
    </source>
</evidence>
<dbReference type="GO" id="GO:0000407">
    <property type="term" value="C:phagophore assembly site"/>
    <property type="evidence" value="ECO:0007669"/>
    <property type="project" value="TreeGrafter"/>
</dbReference>
<comment type="caution">
    <text evidence="7">The sequence shown here is derived from an EMBL/GenBank/DDBJ whole genome shotgun (WGS) entry which is preliminary data.</text>
</comment>
<dbReference type="GO" id="GO:0004674">
    <property type="term" value="F:protein serine/threonine kinase activity"/>
    <property type="evidence" value="ECO:0007669"/>
    <property type="project" value="InterPro"/>
</dbReference>
<dbReference type="InterPro" id="IPR011009">
    <property type="entry name" value="Kinase-like_dom_sf"/>
</dbReference>
<accession>A0A7J3MYN1</accession>